<dbReference type="InParanoid" id="B3RVM6"/>
<dbReference type="STRING" id="10228.B3RVM6"/>
<keyword evidence="3" id="KW-1185">Reference proteome</keyword>
<dbReference type="OMA" id="YVISITK"/>
<dbReference type="eggNOG" id="KOG0923">
    <property type="taxonomic scope" value="Eukaryota"/>
</dbReference>
<proteinExistence type="predicted"/>
<feature type="region of interest" description="Disordered" evidence="1">
    <location>
        <begin position="102"/>
        <end position="139"/>
    </location>
</feature>
<dbReference type="Proteomes" id="UP000009022">
    <property type="component" value="Unassembled WGS sequence"/>
</dbReference>
<dbReference type="CTD" id="6752772"/>
<evidence type="ECO:0000256" key="1">
    <source>
        <dbReference type="SAM" id="MobiDB-lite"/>
    </source>
</evidence>
<name>B3RVM6_TRIAD</name>
<dbReference type="AlphaFoldDB" id="B3RVM6"/>
<feature type="compositionally biased region" description="Basic residues" evidence="1">
    <location>
        <begin position="114"/>
        <end position="128"/>
    </location>
</feature>
<reference evidence="2 3" key="1">
    <citation type="journal article" date="2008" name="Nature">
        <title>The Trichoplax genome and the nature of placozoans.</title>
        <authorList>
            <person name="Srivastava M."/>
            <person name="Begovic E."/>
            <person name="Chapman J."/>
            <person name="Putnam N.H."/>
            <person name="Hellsten U."/>
            <person name="Kawashima T."/>
            <person name="Kuo A."/>
            <person name="Mitros T."/>
            <person name="Salamov A."/>
            <person name="Carpenter M.L."/>
            <person name="Signorovitch A.Y."/>
            <person name="Moreno M.A."/>
            <person name="Kamm K."/>
            <person name="Grimwood J."/>
            <person name="Schmutz J."/>
            <person name="Shapiro H."/>
            <person name="Grigoriev I.V."/>
            <person name="Buss L.W."/>
            <person name="Schierwater B."/>
            <person name="Dellaporta S.L."/>
            <person name="Rokhsar D.S."/>
        </authorList>
    </citation>
    <scope>NUCLEOTIDE SEQUENCE [LARGE SCALE GENOMIC DNA]</scope>
    <source>
        <strain evidence="2 3">Grell-BS-1999</strain>
    </source>
</reference>
<dbReference type="RefSeq" id="XP_002112056.1">
    <property type="nucleotide sequence ID" value="XM_002112020.1"/>
</dbReference>
<dbReference type="KEGG" id="tad:TRIADDRAFT_24602"/>
<organism evidence="2 3">
    <name type="scientific">Trichoplax adhaerens</name>
    <name type="common">Trichoplax reptans</name>
    <dbReference type="NCBI Taxonomy" id="10228"/>
    <lineage>
        <taxon>Eukaryota</taxon>
        <taxon>Metazoa</taxon>
        <taxon>Placozoa</taxon>
        <taxon>Uniplacotomia</taxon>
        <taxon>Trichoplacea</taxon>
        <taxon>Trichoplacidae</taxon>
        <taxon>Trichoplax</taxon>
    </lineage>
</organism>
<evidence type="ECO:0000313" key="2">
    <source>
        <dbReference type="EMBL" id="EDV26023.1"/>
    </source>
</evidence>
<dbReference type="HOGENOM" id="CLU_1564905_0_0_1"/>
<evidence type="ECO:0008006" key="4">
    <source>
        <dbReference type="Google" id="ProtNLM"/>
    </source>
</evidence>
<dbReference type="GeneID" id="6752772"/>
<sequence length="171" mass="19539">MASSSNLVRWVSDELHDVIGISDRNIAEFVVGLAKKSQSINDYVDKLRDTGAITVNNKVIDFANQLWDKVPHQSAPAINPARMKEQQALQLQKRNMSYKLLSDSDDDVTSHQNSAKKTKKEKKRKHIRESKWEDDDDDNNYNRMAEAKYILLQLLALSTNNVIVIEQSNLN</sequence>
<accession>B3RVM6</accession>
<gene>
    <name evidence="2" type="ORF">TRIADDRAFT_24602</name>
</gene>
<dbReference type="OrthoDB" id="9950091at2759"/>
<dbReference type="EMBL" id="DS985244">
    <property type="protein sequence ID" value="EDV26023.1"/>
    <property type="molecule type" value="Genomic_DNA"/>
</dbReference>
<evidence type="ECO:0000313" key="3">
    <source>
        <dbReference type="Proteomes" id="UP000009022"/>
    </source>
</evidence>
<protein>
    <recommendedName>
        <fullName evidence="4">PWI domain-containing protein</fullName>
    </recommendedName>
</protein>